<keyword evidence="3" id="KW-1185">Reference proteome</keyword>
<feature type="transmembrane region" description="Helical" evidence="1">
    <location>
        <begin position="39"/>
        <end position="57"/>
    </location>
</feature>
<dbReference type="RefSeq" id="WP_374424876.1">
    <property type="nucleotide sequence ID" value="NZ_JBHRXJ010000004.1"/>
</dbReference>
<keyword evidence="1" id="KW-0472">Membrane</keyword>
<gene>
    <name evidence="2" type="ORF">ACFOMH_07895</name>
</gene>
<keyword evidence="1" id="KW-1133">Transmembrane helix</keyword>
<comment type="caution">
    <text evidence="2">The sequence shown here is derived from an EMBL/GenBank/DDBJ whole genome shotgun (WGS) entry which is preliminary data.</text>
</comment>
<name>A0ABV7R1X1_9RHOB</name>
<organism evidence="2 3">
    <name type="scientific">Paracoccus mangrovi</name>
    <dbReference type="NCBI Taxonomy" id="1715645"/>
    <lineage>
        <taxon>Bacteria</taxon>
        <taxon>Pseudomonadati</taxon>
        <taxon>Pseudomonadota</taxon>
        <taxon>Alphaproteobacteria</taxon>
        <taxon>Rhodobacterales</taxon>
        <taxon>Paracoccaceae</taxon>
        <taxon>Paracoccus</taxon>
    </lineage>
</organism>
<reference evidence="3" key="1">
    <citation type="journal article" date="2019" name="Int. J. Syst. Evol. Microbiol.">
        <title>The Global Catalogue of Microorganisms (GCM) 10K type strain sequencing project: providing services to taxonomists for standard genome sequencing and annotation.</title>
        <authorList>
            <consortium name="The Broad Institute Genomics Platform"/>
            <consortium name="The Broad Institute Genome Sequencing Center for Infectious Disease"/>
            <person name="Wu L."/>
            <person name="Ma J."/>
        </authorList>
    </citation>
    <scope>NUCLEOTIDE SEQUENCE [LARGE SCALE GENOMIC DNA]</scope>
    <source>
        <strain evidence="3">KCTC 42899</strain>
    </source>
</reference>
<feature type="transmembrane region" description="Helical" evidence="1">
    <location>
        <begin position="66"/>
        <end position="87"/>
    </location>
</feature>
<dbReference type="EMBL" id="JBHRXJ010000004">
    <property type="protein sequence ID" value="MFC3528098.1"/>
    <property type="molecule type" value="Genomic_DNA"/>
</dbReference>
<evidence type="ECO:0000313" key="2">
    <source>
        <dbReference type="EMBL" id="MFC3528098.1"/>
    </source>
</evidence>
<protein>
    <submittedName>
        <fullName evidence="2">Uncharacterized protein</fullName>
    </submittedName>
</protein>
<evidence type="ECO:0000313" key="3">
    <source>
        <dbReference type="Proteomes" id="UP001595721"/>
    </source>
</evidence>
<accession>A0ABV7R1X1</accession>
<evidence type="ECO:0000256" key="1">
    <source>
        <dbReference type="SAM" id="Phobius"/>
    </source>
</evidence>
<sequence>MTLNKILAFDALTCALMGALLILFAPALAAWLGLPRDLLFYAGWLLIPVALFMALLARGTPPWMGGVWLVILGNAGWVLASLAILPVTGPNLLGAGFVLVQAGVVACFTMAELGAARRFAGVAR</sequence>
<proteinExistence type="predicted"/>
<dbReference type="Proteomes" id="UP001595721">
    <property type="component" value="Unassembled WGS sequence"/>
</dbReference>
<feature type="transmembrane region" description="Helical" evidence="1">
    <location>
        <begin position="93"/>
        <end position="115"/>
    </location>
</feature>
<keyword evidence="1" id="KW-0812">Transmembrane</keyword>